<dbReference type="Proteomes" id="UP000682928">
    <property type="component" value="Chromosome"/>
</dbReference>
<protein>
    <submittedName>
        <fullName evidence="1">Uncharacterized protein</fullName>
    </submittedName>
</protein>
<organism evidence="1 2">
    <name type="scientific">Enterobacter kobei</name>
    <dbReference type="NCBI Taxonomy" id="208224"/>
    <lineage>
        <taxon>Bacteria</taxon>
        <taxon>Pseudomonadati</taxon>
        <taxon>Pseudomonadota</taxon>
        <taxon>Gammaproteobacteria</taxon>
        <taxon>Enterobacterales</taxon>
        <taxon>Enterobacteriaceae</taxon>
        <taxon>Enterobacter</taxon>
        <taxon>Enterobacter cloacae complex</taxon>
    </lineage>
</organism>
<reference evidence="1" key="1">
    <citation type="submission" date="2021-04" db="EMBL/GenBank/DDBJ databases">
        <title>Difference and commonality of drug resistance evolution in various bacteria. and drug sensitivity profiles.</title>
        <authorList>
            <person name="Maeda T."/>
            <person name="Shibai A."/>
            <person name="Kawada K."/>
            <person name="Kotani H."/>
            <person name="Tarusawa Y."/>
            <person name="Tanabe K."/>
            <person name="Furusawa C."/>
        </authorList>
    </citation>
    <scope>NUCLEOTIDE SEQUENCE</scope>
    <source>
        <strain evidence="1">JCM 8580</strain>
    </source>
</reference>
<dbReference type="RefSeq" id="WP_088219387.1">
    <property type="nucleotide sequence ID" value="NZ_AP024590.1"/>
</dbReference>
<evidence type="ECO:0000313" key="1">
    <source>
        <dbReference type="EMBL" id="BCU54634.1"/>
    </source>
</evidence>
<proteinExistence type="predicted"/>
<dbReference type="EMBL" id="AP024590">
    <property type="protein sequence ID" value="BCU54634.1"/>
    <property type="molecule type" value="Genomic_DNA"/>
</dbReference>
<accession>A0AA86IN42</accession>
<name>A0AA86IN42_9ENTR</name>
<evidence type="ECO:0000313" key="2">
    <source>
        <dbReference type="Proteomes" id="UP000682928"/>
    </source>
</evidence>
<sequence>MTADIYNLNERDLDSVAFSVAFSEWLGIDNLQECTLSRLTPEQRKIYEEKLTHYRLFCQTASGEEFFSHMMFQDIKVK</sequence>
<dbReference type="AlphaFoldDB" id="A0AA86IN42"/>
<gene>
    <name evidence="1" type="ORF">ENKO_12280</name>
</gene>